<accession>A0ABQ8EUI9</accession>
<evidence type="ECO:0008006" key="5">
    <source>
        <dbReference type="Google" id="ProtNLM"/>
    </source>
</evidence>
<organism evidence="3 4">
    <name type="scientific">Batrachochytrium salamandrivorans</name>
    <dbReference type="NCBI Taxonomy" id="1357716"/>
    <lineage>
        <taxon>Eukaryota</taxon>
        <taxon>Fungi</taxon>
        <taxon>Fungi incertae sedis</taxon>
        <taxon>Chytridiomycota</taxon>
        <taxon>Chytridiomycota incertae sedis</taxon>
        <taxon>Chytridiomycetes</taxon>
        <taxon>Rhizophydiales</taxon>
        <taxon>Rhizophydiales incertae sedis</taxon>
        <taxon>Batrachochytrium</taxon>
    </lineage>
</organism>
<dbReference type="Proteomes" id="UP001648503">
    <property type="component" value="Unassembled WGS sequence"/>
</dbReference>
<proteinExistence type="predicted"/>
<feature type="compositionally biased region" description="Basic and acidic residues" evidence="1">
    <location>
        <begin position="281"/>
        <end position="295"/>
    </location>
</feature>
<feature type="compositionally biased region" description="Basic residues" evidence="1">
    <location>
        <begin position="238"/>
        <end position="247"/>
    </location>
</feature>
<feature type="compositionally biased region" description="Polar residues" evidence="1">
    <location>
        <begin position="505"/>
        <end position="518"/>
    </location>
</feature>
<keyword evidence="2" id="KW-0732">Signal</keyword>
<reference evidence="3 4" key="1">
    <citation type="submission" date="2021-02" db="EMBL/GenBank/DDBJ databases">
        <title>Variation within the Batrachochytrium salamandrivorans European outbreak.</title>
        <authorList>
            <person name="Kelly M."/>
            <person name="Pasmans F."/>
            <person name="Shea T.P."/>
            <person name="Munoz J.F."/>
            <person name="Carranza S."/>
            <person name="Cuomo C.A."/>
            <person name="Martel A."/>
        </authorList>
    </citation>
    <scope>NUCLEOTIDE SEQUENCE [LARGE SCALE GENOMIC DNA]</scope>
    <source>
        <strain evidence="3 4">AMFP18/2</strain>
    </source>
</reference>
<feature type="compositionally biased region" description="Polar residues" evidence="1">
    <location>
        <begin position="358"/>
        <end position="374"/>
    </location>
</feature>
<feature type="signal peptide" evidence="2">
    <location>
        <begin position="1"/>
        <end position="18"/>
    </location>
</feature>
<feature type="compositionally biased region" description="Acidic residues" evidence="1">
    <location>
        <begin position="377"/>
        <end position="386"/>
    </location>
</feature>
<feature type="compositionally biased region" description="Acidic residues" evidence="1">
    <location>
        <begin position="41"/>
        <end position="55"/>
    </location>
</feature>
<evidence type="ECO:0000256" key="1">
    <source>
        <dbReference type="SAM" id="MobiDB-lite"/>
    </source>
</evidence>
<feature type="compositionally biased region" description="Pro residues" evidence="1">
    <location>
        <begin position="426"/>
        <end position="447"/>
    </location>
</feature>
<name>A0ABQ8EUI9_9FUNG</name>
<dbReference type="EMBL" id="JAFCIX010000570">
    <property type="protein sequence ID" value="KAH6586835.1"/>
    <property type="molecule type" value="Genomic_DNA"/>
</dbReference>
<sequence>MKIAAILVASLLAIAGTAAPMSELADDGLQLYKRQVLPPLLEEDEPSQSDDEMEGEASNKPTKGAGFLKSSRLGAALQKIKLPGHGFRSKSADQEEPSGSATDLETEDNNNDSYYSLLEENGPSQSDEETEGGASNKPTKGAGFLKSSRLGAALQKMKLPGHGLRSKSPKQKEQPGSVTDLEIEDNDNPGPFPENVKTPQSNDETRGVKGKVSNKLKKGISSLDISRLGLTVRPVKLSGHKFRPKSPKQKEQPGSVTDFETGDNGNPGPFPENVETPQSNDETRGVKGKVSDKLAKGARLFKTSRLGAALQKINPHGHKSRPKYPNQKGQSVSVTDLETEESDNGNYYPSPAPEANFPSMTLENNMISTSGSKSTTEDTDLEDSFSSDEPPSFIPPSPPSSPSLSGPAPPPAPPILDYLSSLPPSSFSPPPPSSPSSSGPAPPPAPPISDYLSSLPPSSFSPPPPSPPSSSSPVPPPAPPLPPKNWDRSPVQLKKVVNDDDSEKSSPVSITPKTNSRPGVQRPTIDITKAKLKPTVQQPKPQYMPEQPLHQVRLRKTTHGGSKGHSLINENTDQETNAQEPSTSYQQKSPEVKMPPKVLARPNMKLVQEAREKANLLNQ</sequence>
<keyword evidence="4" id="KW-1185">Reference proteome</keyword>
<feature type="compositionally biased region" description="Pro residues" evidence="1">
    <location>
        <begin position="459"/>
        <end position="483"/>
    </location>
</feature>
<evidence type="ECO:0000313" key="4">
    <source>
        <dbReference type="Proteomes" id="UP001648503"/>
    </source>
</evidence>
<feature type="compositionally biased region" description="Low complexity" evidence="1">
    <location>
        <begin position="448"/>
        <end position="458"/>
    </location>
</feature>
<feature type="compositionally biased region" description="Pro residues" evidence="1">
    <location>
        <begin position="392"/>
        <end position="414"/>
    </location>
</feature>
<feature type="compositionally biased region" description="Low complexity" evidence="1">
    <location>
        <begin position="415"/>
        <end position="425"/>
    </location>
</feature>
<feature type="compositionally biased region" description="Basic residues" evidence="1">
    <location>
        <begin position="208"/>
        <end position="218"/>
    </location>
</feature>
<protein>
    <recommendedName>
        <fullName evidence="5">WH2 domain-containing protein</fullName>
    </recommendedName>
</protein>
<gene>
    <name evidence="3" type="ORF">BASA50_000199</name>
</gene>
<evidence type="ECO:0000256" key="2">
    <source>
        <dbReference type="SAM" id="SignalP"/>
    </source>
</evidence>
<feature type="compositionally biased region" description="Polar residues" evidence="1">
    <location>
        <begin position="327"/>
        <end position="336"/>
    </location>
</feature>
<evidence type="ECO:0000313" key="3">
    <source>
        <dbReference type="EMBL" id="KAH6586835.1"/>
    </source>
</evidence>
<comment type="caution">
    <text evidence="3">The sequence shown here is derived from an EMBL/GenBank/DDBJ whole genome shotgun (WGS) entry which is preliminary data.</text>
</comment>
<feature type="region of interest" description="Disordered" evidence="1">
    <location>
        <begin position="36"/>
        <end position="603"/>
    </location>
</feature>
<feature type="chain" id="PRO_5046851471" description="WH2 domain-containing protein" evidence="2">
    <location>
        <begin position="19"/>
        <end position="619"/>
    </location>
</feature>
<feature type="compositionally biased region" description="Polar residues" evidence="1">
    <location>
        <begin position="568"/>
        <end position="589"/>
    </location>
</feature>